<dbReference type="Gene3D" id="3.30.1740.10">
    <property type="entry name" value="Zinc finger, PARP-type"/>
    <property type="match status" value="1"/>
</dbReference>
<reference evidence="1 2" key="1">
    <citation type="journal article" date="2013" name="PLoS Genet.">
        <title>Distinctive expansion of potential virulence genes in the genome of the oomycete fish pathogen Saprolegnia parasitica.</title>
        <authorList>
            <person name="Jiang R.H."/>
            <person name="de Bruijn I."/>
            <person name="Haas B.J."/>
            <person name="Belmonte R."/>
            <person name="Lobach L."/>
            <person name="Christie J."/>
            <person name="van den Ackerveken G."/>
            <person name="Bottin A."/>
            <person name="Bulone V."/>
            <person name="Diaz-Moreno S.M."/>
            <person name="Dumas B."/>
            <person name="Fan L."/>
            <person name="Gaulin E."/>
            <person name="Govers F."/>
            <person name="Grenville-Briggs L.J."/>
            <person name="Horner N.R."/>
            <person name="Levin J.Z."/>
            <person name="Mammella M."/>
            <person name="Meijer H.J."/>
            <person name="Morris P."/>
            <person name="Nusbaum C."/>
            <person name="Oome S."/>
            <person name="Phillips A.J."/>
            <person name="van Rooyen D."/>
            <person name="Rzeszutek E."/>
            <person name="Saraiva M."/>
            <person name="Secombes C.J."/>
            <person name="Seidl M.F."/>
            <person name="Snel B."/>
            <person name="Stassen J.H."/>
            <person name="Sykes S."/>
            <person name="Tripathy S."/>
            <person name="van den Berg H."/>
            <person name="Vega-Arreguin J.C."/>
            <person name="Wawra S."/>
            <person name="Young S.K."/>
            <person name="Zeng Q."/>
            <person name="Dieguez-Uribeondo J."/>
            <person name="Russ C."/>
            <person name="Tyler B.M."/>
            <person name="van West P."/>
        </authorList>
    </citation>
    <scope>NUCLEOTIDE SEQUENCE [LARGE SCALE GENOMIC DNA]</scope>
    <source>
        <strain evidence="1 2">CBS 223.65</strain>
    </source>
</reference>
<dbReference type="OMA" id="RTCHKRI"/>
<dbReference type="EMBL" id="KK583249">
    <property type="protein sequence ID" value="KDO23868.1"/>
    <property type="molecule type" value="Genomic_DNA"/>
</dbReference>
<name>A0A067C016_SAPPC</name>
<dbReference type="GeneID" id="24133347"/>
<accession>A0A067C016</accession>
<organism evidence="1 2">
    <name type="scientific">Saprolegnia parasitica (strain CBS 223.65)</name>
    <dbReference type="NCBI Taxonomy" id="695850"/>
    <lineage>
        <taxon>Eukaryota</taxon>
        <taxon>Sar</taxon>
        <taxon>Stramenopiles</taxon>
        <taxon>Oomycota</taxon>
        <taxon>Saprolegniomycetes</taxon>
        <taxon>Saprolegniales</taxon>
        <taxon>Saprolegniaceae</taxon>
        <taxon>Saprolegnia</taxon>
    </lineage>
</organism>
<proteinExistence type="predicted"/>
<dbReference type="GO" id="GO:0003677">
    <property type="term" value="F:DNA binding"/>
    <property type="evidence" value="ECO:0007669"/>
    <property type="project" value="InterPro"/>
</dbReference>
<dbReference type="VEuPathDB" id="FungiDB:SPRG_11299"/>
<evidence type="ECO:0000313" key="1">
    <source>
        <dbReference type="EMBL" id="KDO23868.1"/>
    </source>
</evidence>
<evidence type="ECO:0000313" key="2">
    <source>
        <dbReference type="Proteomes" id="UP000030745"/>
    </source>
</evidence>
<keyword evidence="2" id="KW-1185">Reference proteome</keyword>
<dbReference type="GO" id="GO:0008270">
    <property type="term" value="F:zinc ion binding"/>
    <property type="evidence" value="ECO:0007669"/>
    <property type="project" value="InterPro"/>
</dbReference>
<gene>
    <name evidence="1" type="ORF">SPRG_11299</name>
</gene>
<dbReference type="Proteomes" id="UP000030745">
    <property type="component" value="Unassembled WGS sequence"/>
</dbReference>
<dbReference type="InterPro" id="IPR036957">
    <property type="entry name" value="Znf_PARP_sf"/>
</dbReference>
<dbReference type="KEGG" id="spar:SPRG_11299"/>
<protein>
    <recommendedName>
        <fullName evidence="3">PARP-type domain-containing protein</fullName>
    </recommendedName>
</protein>
<evidence type="ECO:0008006" key="3">
    <source>
        <dbReference type="Google" id="ProtNLM"/>
    </source>
</evidence>
<sequence>MTNFMCYDIQTPSSSDASWSRNSTVLVCPPASRHPTCRTCHKRIDTVRIGIIYTHMDGYILMRWYHVGCIAPPDDLMAHDIEGLGERAMRPYRACIFEWLGRKTTKPRKLPPSLLLGYPKPPLAPPAHRPLPMKSPRHHPSTRRSILESYLHDKGHLQPSLVPPCL</sequence>
<dbReference type="OrthoDB" id="67494at2759"/>
<dbReference type="AlphaFoldDB" id="A0A067C016"/>
<dbReference type="RefSeq" id="XP_012205500.1">
    <property type="nucleotide sequence ID" value="XM_012350110.1"/>
</dbReference>